<accession>A0A0J1IAN8</accession>
<evidence type="ECO:0000313" key="2">
    <source>
        <dbReference type="Proteomes" id="UP000036045"/>
    </source>
</evidence>
<comment type="caution">
    <text evidence="1">The sequence shown here is derived from an EMBL/GenBank/DDBJ whole genome shotgun (WGS) entry which is preliminary data.</text>
</comment>
<dbReference type="EMBL" id="LDPH01000027">
    <property type="protein sequence ID" value="KLV23039.1"/>
    <property type="molecule type" value="Genomic_DNA"/>
</dbReference>
<dbReference type="Proteomes" id="UP000036045">
    <property type="component" value="Unassembled WGS sequence"/>
</dbReference>
<name>A0A0J1IAN8_NIACI</name>
<sequence>MKLVDNIKELREQLWKLIYLTPLTPGDLIENAKDPSYHNVNFKHLDNGLEVELIFTDNGDLVTTTYIFNKDDQLQEILMSEFNRISVLYNRQDEINLLLSKITAHTQLTVAI</sequence>
<proteinExistence type="predicted"/>
<keyword evidence="2" id="KW-1185">Reference proteome</keyword>
<reference evidence="1 2" key="1">
    <citation type="submission" date="2015-05" db="EMBL/GenBank/DDBJ databases">
        <title>Whole genome sequence and identification of bacterial endophytes from Costus igneus.</title>
        <authorList>
            <person name="Lee Y.P."/>
            <person name="Gan H.M."/>
            <person name="Eng W."/>
            <person name="Wheatley M.S."/>
            <person name="Caraballo A."/>
            <person name="Polter S."/>
            <person name="Savka M.A."/>
            <person name="Hudson A.O."/>
        </authorList>
    </citation>
    <scope>NUCLEOTIDE SEQUENCE [LARGE SCALE GENOMIC DNA]</scope>
    <source>
        <strain evidence="1 2">RIT379</strain>
    </source>
</reference>
<gene>
    <name evidence="1" type="ORF">ABW02_20125</name>
</gene>
<dbReference type="PATRIC" id="fig|1397.4.peg.2775"/>
<dbReference type="AlphaFoldDB" id="A0A0J1IAN8"/>
<organism evidence="1 2">
    <name type="scientific">Niallia circulans</name>
    <name type="common">Bacillus circulans</name>
    <dbReference type="NCBI Taxonomy" id="1397"/>
    <lineage>
        <taxon>Bacteria</taxon>
        <taxon>Bacillati</taxon>
        <taxon>Bacillota</taxon>
        <taxon>Bacilli</taxon>
        <taxon>Bacillales</taxon>
        <taxon>Bacillaceae</taxon>
        <taxon>Niallia</taxon>
    </lineage>
</organism>
<evidence type="ECO:0000313" key="1">
    <source>
        <dbReference type="EMBL" id="KLV23039.1"/>
    </source>
</evidence>
<protein>
    <submittedName>
        <fullName evidence="1">Uncharacterized protein</fullName>
    </submittedName>
</protein>